<protein>
    <submittedName>
        <fullName evidence="2">Uncharacterized protein</fullName>
    </submittedName>
</protein>
<proteinExistence type="predicted"/>
<name>A0ABN9TB17_9DINO</name>
<keyword evidence="3" id="KW-1185">Reference proteome</keyword>
<feature type="compositionally biased region" description="Pro residues" evidence="1">
    <location>
        <begin position="90"/>
        <end position="100"/>
    </location>
</feature>
<feature type="compositionally biased region" description="Low complexity" evidence="1">
    <location>
        <begin position="101"/>
        <end position="111"/>
    </location>
</feature>
<gene>
    <name evidence="2" type="ORF">PCOR1329_LOCUS37308</name>
</gene>
<feature type="region of interest" description="Disordered" evidence="1">
    <location>
        <begin position="64"/>
        <end position="117"/>
    </location>
</feature>
<evidence type="ECO:0000313" key="3">
    <source>
        <dbReference type="Proteomes" id="UP001189429"/>
    </source>
</evidence>
<organism evidence="2 3">
    <name type="scientific">Prorocentrum cordatum</name>
    <dbReference type="NCBI Taxonomy" id="2364126"/>
    <lineage>
        <taxon>Eukaryota</taxon>
        <taxon>Sar</taxon>
        <taxon>Alveolata</taxon>
        <taxon>Dinophyceae</taxon>
        <taxon>Prorocentrales</taxon>
        <taxon>Prorocentraceae</taxon>
        <taxon>Prorocentrum</taxon>
    </lineage>
</organism>
<sequence>MCVSSGFVAVSSLSGGQPPRDGGANLHWLPASLFPDVASAGANFRAASPVRPWATTAFFERVTATRRPQLPAPRAPADVPRGGPRAGTCSPPPFPPPPLAAPSSCASLFLPEPATRT</sequence>
<evidence type="ECO:0000256" key="1">
    <source>
        <dbReference type="SAM" id="MobiDB-lite"/>
    </source>
</evidence>
<evidence type="ECO:0000313" key="2">
    <source>
        <dbReference type="EMBL" id="CAK0842494.1"/>
    </source>
</evidence>
<accession>A0ABN9TB17</accession>
<dbReference type="EMBL" id="CAUYUJ010014524">
    <property type="protein sequence ID" value="CAK0842494.1"/>
    <property type="molecule type" value="Genomic_DNA"/>
</dbReference>
<comment type="caution">
    <text evidence="2">The sequence shown here is derived from an EMBL/GenBank/DDBJ whole genome shotgun (WGS) entry which is preliminary data.</text>
</comment>
<reference evidence="2" key="1">
    <citation type="submission" date="2023-10" db="EMBL/GenBank/DDBJ databases">
        <authorList>
            <person name="Chen Y."/>
            <person name="Shah S."/>
            <person name="Dougan E. K."/>
            <person name="Thang M."/>
            <person name="Chan C."/>
        </authorList>
    </citation>
    <scope>NUCLEOTIDE SEQUENCE [LARGE SCALE GENOMIC DNA]</scope>
</reference>
<dbReference type="Proteomes" id="UP001189429">
    <property type="component" value="Unassembled WGS sequence"/>
</dbReference>